<evidence type="ECO:0000313" key="4">
    <source>
        <dbReference type="EMBL" id="KAK1699064.1"/>
    </source>
</evidence>
<dbReference type="GO" id="GO:0017025">
    <property type="term" value="F:TBP-class protein binding"/>
    <property type="evidence" value="ECO:0007669"/>
    <property type="project" value="TreeGrafter"/>
</dbReference>
<dbReference type="GO" id="GO:0097550">
    <property type="term" value="C:transcription preinitiation complex"/>
    <property type="evidence" value="ECO:0007669"/>
    <property type="project" value="TreeGrafter"/>
</dbReference>
<protein>
    <recommendedName>
        <fullName evidence="6">Transcription initiation factor IIB</fullName>
    </recommendedName>
</protein>
<evidence type="ECO:0000256" key="3">
    <source>
        <dbReference type="SAM" id="MobiDB-lite"/>
    </source>
</evidence>
<keyword evidence="1" id="KW-0805">Transcription regulation</keyword>
<evidence type="ECO:0000256" key="2">
    <source>
        <dbReference type="ARBA" id="ARBA00023163"/>
    </source>
</evidence>
<dbReference type="InterPro" id="IPR036915">
    <property type="entry name" value="Cyclin-like_sf"/>
</dbReference>
<dbReference type="PANTHER" id="PTHR11618:SF67">
    <property type="entry name" value="TRANSCRIPTION FACTOR TFIIB CYCLIN-LIKE DOMAIN-CONTAINING PROTEIN"/>
    <property type="match status" value="1"/>
</dbReference>
<dbReference type="SUPFAM" id="SSF47954">
    <property type="entry name" value="Cyclin-like"/>
    <property type="match status" value="2"/>
</dbReference>
<keyword evidence="5" id="KW-1185">Reference proteome</keyword>
<reference evidence="4" key="1">
    <citation type="submission" date="2023-07" db="EMBL/GenBank/DDBJ databases">
        <title>A chromosome-level genome assembly of Lolium multiflorum.</title>
        <authorList>
            <person name="Chen Y."/>
            <person name="Copetti D."/>
            <person name="Kolliker R."/>
            <person name="Studer B."/>
        </authorList>
    </citation>
    <scope>NUCLEOTIDE SEQUENCE</scope>
    <source>
        <strain evidence="4">02402/16</strain>
        <tissue evidence="4">Leaf</tissue>
    </source>
</reference>
<proteinExistence type="predicted"/>
<dbReference type="InterPro" id="IPR000812">
    <property type="entry name" value="TFIIB"/>
</dbReference>
<evidence type="ECO:0008006" key="6">
    <source>
        <dbReference type="Google" id="ProtNLM"/>
    </source>
</evidence>
<name>A0AAD8XA54_LOLMU</name>
<comment type="caution">
    <text evidence="4">The sequence shown here is derived from an EMBL/GenBank/DDBJ whole genome shotgun (WGS) entry which is preliminary data.</text>
</comment>
<dbReference type="PANTHER" id="PTHR11618">
    <property type="entry name" value="TRANSCRIPTION INITIATION FACTOR IIB-RELATED"/>
    <property type="match status" value="1"/>
</dbReference>
<keyword evidence="2" id="KW-0804">Transcription</keyword>
<evidence type="ECO:0000313" key="5">
    <source>
        <dbReference type="Proteomes" id="UP001231189"/>
    </source>
</evidence>
<gene>
    <name evidence="4" type="ORF">QYE76_015761</name>
</gene>
<dbReference type="Proteomes" id="UP001231189">
    <property type="component" value="Unassembled WGS sequence"/>
</dbReference>
<dbReference type="GO" id="GO:0070897">
    <property type="term" value="P:transcription preinitiation complex assembly"/>
    <property type="evidence" value="ECO:0007669"/>
    <property type="project" value="InterPro"/>
</dbReference>
<feature type="region of interest" description="Disordered" evidence="3">
    <location>
        <begin position="254"/>
        <end position="273"/>
    </location>
</feature>
<feature type="compositionally biased region" description="Basic and acidic residues" evidence="3">
    <location>
        <begin position="105"/>
        <end position="123"/>
    </location>
</feature>
<dbReference type="Gene3D" id="1.10.472.10">
    <property type="entry name" value="Cyclin-like"/>
    <property type="match status" value="2"/>
</dbReference>
<sequence>METRMPTLAEVRAADADVLFSLYFPQGRVPAAAAVGCVCVDYLTCSECERILGQSFVAIELAARKKRRTDPPVPVARVDAGTGQGLGLSSHGVEGSDAVISGMADRLEPGSRPHPQSESDRVEAPVGAIGSKADSLGTGSHPPSDGAEGSVAVISGMEDRLEPGSRGPHPPSDSVEAPAGAIGSKAESLGTGSHPPSDRVEGSDAAISSMAERPDPVSNGGVEGFEAAISGMAARLGLSAAVGERAKEVFRKMDEARAWPHGPGRSKGQSKERSKGPLAYAACLSIACRADGSALSLRELARAVAAGGSSAGRKDIVRLIAHIRRQLGDKAGQSTGVGMVCISAYVRRFGSLVGLQEEESAAALRAARRLEDGVHDVRHSTDIMAAAVVCMTLERAGASRPSVKDVAAAAGVSNMTIYGVCRELRPHAGLLFG</sequence>
<dbReference type="EMBL" id="JAUUTY010000001">
    <property type="protein sequence ID" value="KAK1699064.1"/>
    <property type="molecule type" value="Genomic_DNA"/>
</dbReference>
<accession>A0AAD8XA54</accession>
<evidence type="ECO:0000256" key="1">
    <source>
        <dbReference type="ARBA" id="ARBA00023015"/>
    </source>
</evidence>
<organism evidence="4 5">
    <name type="scientific">Lolium multiflorum</name>
    <name type="common">Italian ryegrass</name>
    <name type="synonym">Lolium perenne subsp. multiflorum</name>
    <dbReference type="NCBI Taxonomy" id="4521"/>
    <lineage>
        <taxon>Eukaryota</taxon>
        <taxon>Viridiplantae</taxon>
        <taxon>Streptophyta</taxon>
        <taxon>Embryophyta</taxon>
        <taxon>Tracheophyta</taxon>
        <taxon>Spermatophyta</taxon>
        <taxon>Magnoliopsida</taxon>
        <taxon>Liliopsida</taxon>
        <taxon>Poales</taxon>
        <taxon>Poaceae</taxon>
        <taxon>BOP clade</taxon>
        <taxon>Pooideae</taxon>
        <taxon>Poodae</taxon>
        <taxon>Poeae</taxon>
        <taxon>Poeae Chloroplast Group 2 (Poeae type)</taxon>
        <taxon>Loliodinae</taxon>
        <taxon>Loliinae</taxon>
        <taxon>Lolium</taxon>
    </lineage>
</organism>
<feature type="region of interest" description="Disordered" evidence="3">
    <location>
        <begin position="68"/>
        <end position="205"/>
    </location>
</feature>
<dbReference type="PRINTS" id="PR00685">
    <property type="entry name" value="TIFACTORIIB"/>
</dbReference>
<dbReference type="AlphaFoldDB" id="A0AAD8XA54"/>
<dbReference type="GO" id="GO:0005634">
    <property type="term" value="C:nucleus"/>
    <property type="evidence" value="ECO:0007669"/>
    <property type="project" value="TreeGrafter"/>
</dbReference>